<organism evidence="2 3">
    <name type="scientific">Ensete ventricosum</name>
    <name type="common">Abyssinian banana</name>
    <name type="synonym">Musa ensete</name>
    <dbReference type="NCBI Taxonomy" id="4639"/>
    <lineage>
        <taxon>Eukaryota</taxon>
        <taxon>Viridiplantae</taxon>
        <taxon>Streptophyta</taxon>
        <taxon>Embryophyta</taxon>
        <taxon>Tracheophyta</taxon>
        <taxon>Spermatophyta</taxon>
        <taxon>Magnoliopsida</taxon>
        <taxon>Liliopsida</taxon>
        <taxon>Zingiberales</taxon>
        <taxon>Musaceae</taxon>
        <taxon>Ensete</taxon>
    </lineage>
</organism>
<evidence type="ECO:0000313" key="3">
    <source>
        <dbReference type="Proteomes" id="UP000287651"/>
    </source>
</evidence>
<feature type="compositionally biased region" description="Basic and acidic residues" evidence="1">
    <location>
        <begin position="32"/>
        <end position="54"/>
    </location>
</feature>
<evidence type="ECO:0000256" key="1">
    <source>
        <dbReference type="SAM" id="MobiDB-lite"/>
    </source>
</evidence>
<feature type="region of interest" description="Disordered" evidence="1">
    <location>
        <begin position="32"/>
        <end position="127"/>
    </location>
</feature>
<reference evidence="2 3" key="1">
    <citation type="journal article" date="2014" name="Agronomy (Basel)">
        <title>A Draft Genome Sequence for Ensete ventricosum, the Drought-Tolerant Tree Against Hunger.</title>
        <authorList>
            <person name="Harrison J."/>
            <person name="Moore K.A."/>
            <person name="Paszkiewicz K."/>
            <person name="Jones T."/>
            <person name="Grant M."/>
            <person name="Ambacheew D."/>
            <person name="Muzemil S."/>
            <person name="Studholme D.J."/>
        </authorList>
    </citation>
    <scope>NUCLEOTIDE SEQUENCE [LARGE SCALE GENOMIC DNA]</scope>
</reference>
<name>A0A427AY08_ENSVE</name>
<feature type="compositionally biased region" description="Polar residues" evidence="1">
    <location>
        <begin position="104"/>
        <end position="127"/>
    </location>
</feature>
<dbReference type="AlphaFoldDB" id="A0A427AY08"/>
<dbReference type="Proteomes" id="UP000287651">
    <property type="component" value="Unassembled WGS sequence"/>
</dbReference>
<comment type="caution">
    <text evidence="2">The sequence shown here is derived from an EMBL/GenBank/DDBJ whole genome shotgun (WGS) entry which is preliminary data.</text>
</comment>
<accession>A0A427AY08</accession>
<sequence>MPQFVISPKHEGVYVTEKMMAYFVISIKYEDRKGRRKEKREGDGPTRFYPRADDDHADDETVDVPPPPAVSERHPVSTPPPPRRLRAPPGIDVGSVRRAPRLDASSSTDVTMSTASRCDTHVGPSTS</sequence>
<evidence type="ECO:0000313" key="2">
    <source>
        <dbReference type="EMBL" id="RRT81149.1"/>
    </source>
</evidence>
<proteinExistence type="predicted"/>
<gene>
    <name evidence="2" type="ORF">B296_00001466</name>
</gene>
<dbReference type="EMBL" id="AMZH03000981">
    <property type="protein sequence ID" value="RRT81149.1"/>
    <property type="molecule type" value="Genomic_DNA"/>
</dbReference>
<protein>
    <submittedName>
        <fullName evidence="2">Uncharacterized protein</fullName>
    </submittedName>
</protein>